<dbReference type="Gene3D" id="3.40.50.800">
    <property type="entry name" value="Anticodon-binding domain"/>
    <property type="match status" value="1"/>
</dbReference>
<dbReference type="SUPFAM" id="SSF52954">
    <property type="entry name" value="Class II aaRS ABD-related"/>
    <property type="match status" value="1"/>
</dbReference>
<dbReference type="AlphaFoldDB" id="A0A6A8LT87"/>
<dbReference type="InterPro" id="IPR036621">
    <property type="entry name" value="Anticodon-bd_dom_sf"/>
</dbReference>
<reference evidence="5 6" key="1">
    <citation type="submission" date="2019-11" db="EMBL/GenBank/DDBJ databases">
        <title>Draft Genome Sequence of Plant Growth-Promoting Rhizosphere-Associated Bacteria.</title>
        <authorList>
            <person name="Vasilyev I.Y."/>
            <person name="Radchenko V."/>
            <person name="Ilnitskaya E.V."/>
        </authorList>
    </citation>
    <scope>NUCLEOTIDE SEQUENCE [LARGE SCALE GENOMIC DNA]</scope>
    <source>
        <strain evidence="5 6">VRA_1sq_f</strain>
    </source>
</reference>
<protein>
    <recommendedName>
        <fullName evidence="4">Anticodon-binding domain-containing protein</fullName>
    </recommendedName>
</protein>
<organism evidence="5 6">
    <name type="scientific">Ligilactobacillus salivarius</name>
    <dbReference type="NCBI Taxonomy" id="1624"/>
    <lineage>
        <taxon>Bacteria</taxon>
        <taxon>Bacillati</taxon>
        <taxon>Bacillota</taxon>
        <taxon>Bacilli</taxon>
        <taxon>Lactobacillales</taxon>
        <taxon>Lactobacillaceae</taxon>
        <taxon>Ligilactobacillus</taxon>
    </lineage>
</organism>
<keyword evidence="3" id="KW-0030">Aminoacyl-tRNA synthetase</keyword>
<name>A0A6A8LT87_9LACO</name>
<keyword evidence="1" id="KW-0963">Cytoplasm</keyword>
<gene>
    <name evidence="5" type="ORF">GKC34_12290</name>
</gene>
<feature type="domain" description="Anticodon-binding" evidence="4">
    <location>
        <begin position="18"/>
        <end position="65"/>
    </location>
</feature>
<dbReference type="Proteomes" id="UP000437575">
    <property type="component" value="Unassembled WGS sequence"/>
</dbReference>
<accession>A0A6A8LT87</accession>
<feature type="non-terminal residue" evidence="5">
    <location>
        <position position="1"/>
    </location>
</feature>
<proteinExistence type="predicted"/>
<keyword evidence="2" id="KW-0067">ATP-binding</keyword>
<evidence type="ECO:0000256" key="1">
    <source>
        <dbReference type="ARBA" id="ARBA00022490"/>
    </source>
</evidence>
<sequence>IPSSAFLPTVIRIGSPIKFADSDLIGLPIRITVGKKADEGIVEIKLRQNGEKIEVKLEELLNSVKILFNETIN</sequence>
<dbReference type="GO" id="GO:0006418">
    <property type="term" value="P:tRNA aminoacylation for protein translation"/>
    <property type="evidence" value="ECO:0007669"/>
    <property type="project" value="UniProtKB-ARBA"/>
</dbReference>
<dbReference type="EMBL" id="WKKZ01000993">
    <property type="protein sequence ID" value="MSE06501.1"/>
    <property type="molecule type" value="Genomic_DNA"/>
</dbReference>
<evidence type="ECO:0000313" key="5">
    <source>
        <dbReference type="EMBL" id="MSE06501.1"/>
    </source>
</evidence>
<evidence type="ECO:0000259" key="4">
    <source>
        <dbReference type="Pfam" id="PF03129"/>
    </source>
</evidence>
<dbReference type="Pfam" id="PF03129">
    <property type="entry name" value="HGTP_anticodon"/>
    <property type="match status" value="1"/>
</dbReference>
<evidence type="ECO:0000313" key="6">
    <source>
        <dbReference type="Proteomes" id="UP000437575"/>
    </source>
</evidence>
<comment type="caution">
    <text evidence="5">The sequence shown here is derived from an EMBL/GenBank/DDBJ whole genome shotgun (WGS) entry which is preliminary data.</text>
</comment>
<evidence type="ECO:0000256" key="2">
    <source>
        <dbReference type="ARBA" id="ARBA00022840"/>
    </source>
</evidence>
<dbReference type="GO" id="GO:0005524">
    <property type="term" value="F:ATP binding"/>
    <property type="evidence" value="ECO:0007669"/>
    <property type="project" value="UniProtKB-KW"/>
</dbReference>
<dbReference type="GO" id="GO:0004812">
    <property type="term" value="F:aminoacyl-tRNA ligase activity"/>
    <property type="evidence" value="ECO:0007669"/>
    <property type="project" value="UniProtKB-KW"/>
</dbReference>
<keyword evidence="2" id="KW-0547">Nucleotide-binding</keyword>
<keyword evidence="3" id="KW-0436">Ligase</keyword>
<dbReference type="InterPro" id="IPR004154">
    <property type="entry name" value="Anticodon-bd"/>
</dbReference>
<evidence type="ECO:0000256" key="3">
    <source>
        <dbReference type="ARBA" id="ARBA00023146"/>
    </source>
</evidence>